<dbReference type="PROSITE" id="PS50966">
    <property type="entry name" value="ZF_SWIM"/>
    <property type="match status" value="1"/>
</dbReference>
<dbReference type="AlphaFoldDB" id="A0AAW0ARV0"/>
<sequence>MDHLISTLITQVVPYYSLKQRRQKWGFEGIDIEVKKRQDITKKSQSYTVDQIEHVEGSHYLVQSQSKPSDAYEVDLDSYTCSCFDFPLISYCKHICAVQTLFKDDTPVVKDVFGAKSIPTPSPISESEPDSPISHDSELPTFAPAPQPPKSRLERLAGRLRRPRTKESDLPSLSDFNQLLDDMLKATDTDSVLPAAQHVPTSTNEWRKTQTAMGILPKAKTRAKKDDSTRDASYGGGAKSGSKAAPSKKPKKNSYVAQASMPTTVVASTQPPLTLPAPYALPNTAPTYYYPNHYYYPPSYMYPTAPMP</sequence>
<gene>
    <name evidence="4" type="ORF">R3P38DRAFT_2786623</name>
</gene>
<evidence type="ECO:0000313" key="5">
    <source>
        <dbReference type="Proteomes" id="UP001362999"/>
    </source>
</evidence>
<keyword evidence="1" id="KW-0479">Metal-binding</keyword>
<evidence type="ECO:0000259" key="3">
    <source>
        <dbReference type="PROSITE" id="PS50966"/>
    </source>
</evidence>
<evidence type="ECO:0000256" key="2">
    <source>
        <dbReference type="SAM" id="MobiDB-lite"/>
    </source>
</evidence>
<feature type="compositionally biased region" description="Low complexity" evidence="2">
    <location>
        <begin position="117"/>
        <end position="132"/>
    </location>
</feature>
<keyword evidence="1" id="KW-0863">Zinc-finger</keyword>
<reference evidence="4 5" key="1">
    <citation type="journal article" date="2024" name="J Genomics">
        <title>Draft genome sequencing and assembly of Favolaschia claudopus CIRM-BRFM 2984 isolated from oak limbs.</title>
        <authorList>
            <person name="Navarro D."/>
            <person name="Drula E."/>
            <person name="Chaduli D."/>
            <person name="Cazenave R."/>
            <person name="Ahrendt S."/>
            <person name="Wang J."/>
            <person name="Lipzen A."/>
            <person name="Daum C."/>
            <person name="Barry K."/>
            <person name="Grigoriev I.V."/>
            <person name="Favel A."/>
            <person name="Rosso M.N."/>
            <person name="Martin F."/>
        </authorList>
    </citation>
    <scope>NUCLEOTIDE SEQUENCE [LARGE SCALE GENOMIC DNA]</scope>
    <source>
        <strain evidence="4 5">CIRM-BRFM 2984</strain>
    </source>
</reference>
<keyword evidence="5" id="KW-1185">Reference proteome</keyword>
<feature type="region of interest" description="Disordered" evidence="2">
    <location>
        <begin position="114"/>
        <end position="154"/>
    </location>
</feature>
<keyword evidence="1" id="KW-0862">Zinc</keyword>
<organism evidence="4 5">
    <name type="scientific">Favolaschia claudopus</name>
    <dbReference type="NCBI Taxonomy" id="2862362"/>
    <lineage>
        <taxon>Eukaryota</taxon>
        <taxon>Fungi</taxon>
        <taxon>Dikarya</taxon>
        <taxon>Basidiomycota</taxon>
        <taxon>Agaricomycotina</taxon>
        <taxon>Agaricomycetes</taxon>
        <taxon>Agaricomycetidae</taxon>
        <taxon>Agaricales</taxon>
        <taxon>Marasmiineae</taxon>
        <taxon>Mycenaceae</taxon>
        <taxon>Favolaschia</taxon>
    </lineage>
</organism>
<feature type="domain" description="SWIM-type" evidence="3">
    <location>
        <begin position="72"/>
        <end position="103"/>
    </location>
</feature>
<name>A0AAW0ARV0_9AGAR</name>
<protein>
    <recommendedName>
        <fullName evidence="3">SWIM-type domain-containing protein</fullName>
    </recommendedName>
</protein>
<dbReference type="GO" id="GO:0008270">
    <property type="term" value="F:zinc ion binding"/>
    <property type="evidence" value="ECO:0007669"/>
    <property type="project" value="UniProtKB-KW"/>
</dbReference>
<dbReference type="InterPro" id="IPR007527">
    <property type="entry name" value="Znf_SWIM"/>
</dbReference>
<evidence type="ECO:0000256" key="1">
    <source>
        <dbReference type="PROSITE-ProRule" id="PRU00325"/>
    </source>
</evidence>
<dbReference type="Proteomes" id="UP001362999">
    <property type="component" value="Unassembled WGS sequence"/>
</dbReference>
<dbReference type="EMBL" id="JAWWNJ010000053">
    <property type="protein sequence ID" value="KAK7015685.1"/>
    <property type="molecule type" value="Genomic_DNA"/>
</dbReference>
<evidence type="ECO:0000313" key="4">
    <source>
        <dbReference type="EMBL" id="KAK7015685.1"/>
    </source>
</evidence>
<comment type="caution">
    <text evidence="4">The sequence shown here is derived from an EMBL/GenBank/DDBJ whole genome shotgun (WGS) entry which is preliminary data.</text>
</comment>
<accession>A0AAW0ARV0</accession>
<proteinExistence type="predicted"/>
<feature type="region of interest" description="Disordered" evidence="2">
    <location>
        <begin position="219"/>
        <end position="255"/>
    </location>
</feature>